<keyword evidence="10" id="KW-1185">Reference proteome</keyword>
<keyword evidence="2" id="KW-0731">Sigma factor</keyword>
<dbReference type="InterPro" id="IPR050239">
    <property type="entry name" value="Sigma-70_RNA_pol_init_factors"/>
</dbReference>
<dbReference type="InterPro" id="IPR000943">
    <property type="entry name" value="RNA_pol_sigma70"/>
</dbReference>
<evidence type="ECO:0000256" key="1">
    <source>
        <dbReference type="ARBA" id="ARBA00023015"/>
    </source>
</evidence>
<organism evidence="9 10">
    <name type="scientific">Streptomyces kebangsaanensis</name>
    <dbReference type="NCBI Taxonomy" id="864058"/>
    <lineage>
        <taxon>Bacteria</taxon>
        <taxon>Bacillati</taxon>
        <taxon>Actinomycetota</taxon>
        <taxon>Actinomycetes</taxon>
        <taxon>Kitasatosporales</taxon>
        <taxon>Streptomycetaceae</taxon>
        <taxon>Streptomyces</taxon>
    </lineage>
</organism>
<dbReference type="InterPro" id="IPR007630">
    <property type="entry name" value="RNA_pol_sigma70_r4"/>
</dbReference>
<feature type="domain" description="RNA polymerase sigma-70 region 4" evidence="8">
    <location>
        <begin position="408"/>
        <end position="461"/>
    </location>
</feature>
<dbReference type="PANTHER" id="PTHR30603:SF60">
    <property type="entry name" value="RNA POLYMERASE SIGMA FACTOR RPOD"/>
    <property type="match status" value="1"/>
</dbReference>
<dbReference type="SUPFAM" id="SSF88659">
    <property type="entry name" value="Sigma3 and sigma4 domains of RNA polymerase sigma factors"/>
    <property type="match status" value="1"/>
</dbReference>
<evidence type="ECO:0000256" key="2">
    <source>
        <dbReference type="ARBA" id="ARBA00023082"/>
    </source>
</evidence>
<keyword evidence="4" id="KW-0804">Transcription</keyword>
<dbReference type="NCBIfam" id="TIGR02937">
    <property type="entry name" value="sigma70-ECF"/>
    <property type="match status" value="1"/>
</dbReference>
<feature type="region of interest" description="Disordered" evidence="5">
    <location>
        <begin position="133"/>
        <end position="164"/>
    </location>
</feature>
<evidence type="ECO:0000259" key="6">
    <source>
        <dbReference type="Pfam" id="PF00140"/>
    </source>
</evidence>
<evidence type="ECO:0000259" key="8">
    <source>
        <dbReference type="Pfam" id="PF04545"/>
    </source>
</evidence>
<feature type="domain" description="RNA polymerase sigma-70 region 1.2" evidence="6">
    <location>
        <begin position="173"/>
        <end position="203"/>
    </location>
</feature>
<dbReference type="RefSeq" id="WP_388352206.1">
    <property type="nucleotide sequence ID" value="NZ_JBIAFJ010000035.1"/>
</dbReference>
<dbReference type="CDD" id="cd06171">
    <property type="entry name" value="Sigma70_r4"/>
    <property type="match status" value="1"/>
</dbReference>
<dbReference type="InterPro" id="IPR007627">
    <property type="entry name" value="RNA_pol_sigma70_r2"/>
</dbReference>
<dbReference type="Pfam" id="PF04542">
    <property type="entry name" value="Sigma70_r2"/>
    <property type="match status" value="1"/>
</dbReference>
<sequence>MTTDVEAGAPAALHAELLAAAGPERVLTPVALRRLLVGTDRTVIAEALSRVVRDGVTLPPTLATSFGVPTGSPGTPSGPARPAPARPPEEVPAPPGLPAVPVQRAPGPRFTIEVGPDSRLDLAALTIQTLRPAPALSAPPTPAPAPAPPARPAADAADAAFEGSGTSQAVFNPLKYYRKMIGRYPLLSRQQEAELAQAIEAGLLAREKLDEAGRKLAPKLRRELEQLVRLGEQAFTEFAHANLRLVVSVAAGRTGRGLDLMDLIQEGNVGMLHAIEKFDHRKGFKFSTYAVNWIRQAIHRALADQSRTVRLPVHAHDTLAVLRKAARELGHETAADSLTAVATHAGVAVEEAQTLLSRVRRTVPLEDLAEAIGDDALHEEFDRTTQEPHGLEDEPDYMGLAPDEVRRLLDRLSQREAQVLALRHGLDDGGPGLTLDAIGRHLGVTRERVRQIEKQAAEALRRMVVVYRKSGSVPPARPAEPRSARPRPATTRIVPAAPQPTVPPGGAARSEPAAPSAFTSERHRVDSSGRIVVKGRVIDVGARLKKGTTLVVLIEEELIRIIHDGRQLTTAPRPRVSHSGKTHGAEN</sequence>
<dbReference type="Pfam" id="PF04545">
    <property type="entry name" value="Sigma70_r4"/>
    <property type="match status" value="1"/>
</dbReference>
<evidence type="ECO:0000259" key="7">
    <source>
        <dbReference type="Pfam" id="PF04542"/>
    </source>
</evidence>
<feature type="compositionally biased region" description="Low complexity" evidence="5">
    <location>
        <begin position="67"/>
        <end position="78"/>
    </location>
</feature>
<reference evidence="9 10" key="1">
    <citation type="submission" date="2024-10" db="EMBL/GenBank/DDBJ databases">
        <title>The Natural Products Discovery Center: Release of the First 8490 Sequenced Strains for Exploring Actinobacteria Biosynthetic Diversity.</title>
        <authorList>
            <person name="Kalkreuter E."/>
            <person name="Kautsar S.A."/>
            <person name="Yang D."/>
            <person name="Bader C.D."/>
            <person name="Teijaro C.N."/>
            <person name="Fluegel L."/>
            <person name="Davis C.M."/>
            <person name="Simpson J.R."/>
            <person name="Lauterbach L."/>
            <person name="Steele A.D."/>
            <person name="Gui C."/>
            <person name="Meng S."/>
            <person name="Li G."/>
            <person name="Viehrig K."/>
            <person name="Ye F."/>
            <person name="Su P."/>
            <person name="Kiefer A.F."/>
            <person name="Nichols A."/>
            <person name="Cepeda A.J."/>
            <person name="Yan W."/>
            <person name="Fan B."/>
            <person name="Jiang Y."/>
            <person name="Adhikari A."/>
            <person name="Zheng C.-J."/>
            <person name="Schuster L."/>
            <person name="Cowan T.M."/>
            <person name="Smanski M.J."/>
            <person name="Chevrette M.G."/>
            <person name="De Carvalho L.P.S."/>
            <person name="Shen B."/>
        </authorList>
    </citation>
    <scope>NUCLEOTIDE SEQUENCE [LARGE SCALE GENOMIC DNA]</scope>
    <source>
        <strain evidence="9 10">NPDC007147</strain>
    </source>
</reference>
<dbReference type="Pfam" id="PF00140">
    <property type="entry name" value="Sigma70_r1_2"/>
    <property type="match status" value="1"/>
</dbReference>
<evidence type="ECO:0000256" key="3">
    <source>
        <dbReference type="ARBA" id="ARBA00023125"/>
    </source>
</evidence>
<dbReference type="SUPFAM" id="SSF88946">
    <property type="entry name" value="Sigma2 domain of RNA polymerase sigma factors"/>
    <property type="match status" value="1"/>
</dbReference>
<feature type="compositionally biased region" description="Pro residues" evidence="5">
    <location>
        <begin position="137"/>
        <end position="151"/>
    </location>
</feature>
<dbReference type="Proteomes" id="UP001601197">
    <property type="component" value="Unassembled WGS sequence"/>
</dbReference>
<dbReference type="PANTHER" id="PTHR30603">
    <property type="entry name" value="RNA POLYMERASE SIGMA FACTOR RPO"/>
    <property type="match status" value="1"/>
</dbReference>
<dbReference type="PRINTS" id="PR00046">
    <property type="entry name" value="SIGMA70FCT"/>
</dbReference>
<dbReference type="InterPro" id="IPR013324">
    <property type="entry name" value="RNA_pol_sigma_r3/r4-like"/>
</dbReference>
<evidence type="ECO:0000313" key="10">
    <source>
        <dbReference type="Proteomes" id="UP001601197"/>
    </source>
</evidence>
<name>A0ABW6L058_9ACTN</name>
<feature type="domain" description="RNA polymerase sigma-70 region 2" evidence="7">
    <location>
        <begin position="240"/>
        <end position="308"/>
    </location>
</feature>
<dbReference type="InterPro" id="IPR013325">
    <property type="entry name" value="RNA_pol_sigma_r2"/>
</dbReference>
<keyword evidence="1" id="KW-0805">Transcription regulation</keyword>
<dbReference type="Gene3D" id="1.10.10.10">
    <property type="entry name" value="Winged helix-like DNA-binding domain superfamily/Winged helix DNA-binding domain"/>
    <property type="match status" value="1"/>
</dbReference>
<dbReference type="EMBL" id="JBIAFJ010000035">
    <property type="protein sequence ID" value="MFE9173491.1"/>
    <property type="molecule type" value="Genomic_DNA"/>
</dbReference>
<accession>A0ABW6L058</accession>
<dbReference type="Gene3D" id="1.10.601.10">
    <property type="entry name" value="RNA Polymerase Primary Sigma Factor"/>
    <property type="match status" value="1"/>
</dbReference>
<protein>
    <submittedName>
        <fullName evidence="9">Sigma-70 family RNA polymerase sigma factor</fullName>
    </submittedName>
</protein>
<gene>
    <name evidence="9" type="ORF">ACFYNZ_29185</name>
</gene>
<evidence type="ECO:0000313" key="9">
    <source>
        <dbReference type="EMBL" id="MFE9173491.1"/>
    </source>
</evidence>
<comment type="caution">
    <text evidence="9">The sequence shown here is derived from an EMBL/GenBank/DDBJ whole genome shotgun (WGS) entry which is preliminary data.</text>
</comment>
<feature type="region of interest" description="Disordered" evidence="5">
    <location>
        <begin position="470"/>
        <end position="526"/>
    </location>
</feature>
<feature type="compositionally biased region" description="Pro residues" evidence="5">
    <location>
        <begin position="79"/>
        <end position="95"/>
    </location>
</feature>
<evidence type="ECO:0000256" key="5">
    <source>
        <dbReference type="SAM" id="MobiDB-lite"/>
    </source>
</evidence>
<proteinExistence type="predicted"/>
<feature type="region of interest" description="Disordered" evidence="5">
    <location>
        <begin position="59"/>
        <end position="95"/>
    </location>
</feature>
<dbReference type="InterPro" id="IPR009042">
    <property type="entry name" value="RNA_pol_sigma70_r1_2"/>
</dbReference>
<evidence type="ECO:0000256" key="4">
    <source>
        <dbReference type="ARBA" id="ARBA00023163"/>
    </source>
</evidence>
<dbReference type="InterPro" id="IPR036388">
    <property type="entry name" value="WH-like_DNA-bd_sf"/>
</dbReference>
<dbReference type="InterPro" id="IPR014284">
    <property type="entry name" value="RNA_pol_sigma-70_dom"/>
</dbReference>
<keyword evidence="3" id="KW-0238">DNA-binding</keyword>